<evidence type="ECO:0000313" key="3">
    <source>
        <dbReference type="Proteomes" id="UP001151071"/>
    </source>
</evidence>
<dbReference type="Pfam" id="PF13487">
    <property type="entry name" value="HD_5"/>
    <property type="match status" value="1"/>
</dbReference>
<evidence type="ECO:0000313" key="2">
    <source>
        <dbReference type="EMBL" id="MDA5107612.1"/>
    </source>
</evidence>
<sequence>MMRPLKEIPVSQLMIGSVLAQPVTLPNGVKLLEAGTELTEGYIKKIRKMGIKTVVVIDEQEEKPQRPRPAVQVHDRSEPVQKVYHTLSHLANSDKVRGWMSVVIEARFVHVFESILEELVRHEFLLGQLADVYVKDPFLFDHSINVAVLSGMLGTVKQYDRHKLYELVFGAFLFDCGMLDVPAELIKRNRPLTPEEKKVLEYHTAAGYNKLVKREDVPKRSALCALQHHERYNGSGYPHKLKKGEIHEYAQIVAIADVYHAMISPRYHRKPYTPAEASEYLAAAGNYFFDLELVKLFLTHISIYPVASKVMLSNGQIGVVSSVHSGLAHRPVVTVIQEADGSVVPFPYKVDLQENLDVVIVNRLSG</sequence>
<comment type="caution">
    <text evidence="2">The sequence shown here is derived from an EMBL/GenBank/DDBJ whole genome shotgun (WGS) entry which is preliminary data.</text>
</comment>
<organism evidence="2 3">
    <name type="scientific">Brevibacillus thermoruber</name>
    <dbReference type="NCBI Taxonomy" id="33942"/>
    <lineage>
        <taxon>Bacteria</taxon>
        <taxon>Bacillati</taxon>
        <taxon>Bacillota</taxon>
        <taxon>Bacilli</taxon>
        <taxon>Bacillales</taxon>
        <taxon>Paenibacillaceae</taxon>
        <taxon>Brevibacillus</taxon>
    </lineage>
</organism>
<feature type="domain" description="HD-GYP" evidence="1">
    <location>
        <begin position="117"/>
        <end position="313"/>
    </location>
</feature>
<dbReference type="EMBL" id="JAPYYP010000003">
    <property type="protein sequence ID" value="MDA5107612.1"/>
    <property type="molecule type" value="Genomic_DNA"/>
</dbReference>
<gene>
    <name evidence="2" type="ORF">O3V59_04500</name>
</gene>
<dbReference type="Proteomes" id="UP001151071">
    <property type="component" value="Unassembled WGS sequence"/>
</dbReference>
<protein>
    <submittedName>
        <fullName evidence="2">HD domain-containing protein</fullName>
    </submittedName>
</protein>
<dbReference type="Gene3D" id="1.10.3210.10">
    <property type="entry name" value="Hypothetical protein af1432"/>
    <property type="match status" value="1"/>
</dbReference>
<keyword evidence="3" id="KW-1185">Reference proteome</keyword>
<dbReference type="AlphaFoldDB" id="A0A9X3Z2C2"/>
<dbReference type="SMART" id="SM00471">
    <property type="entry name" value="HDc"/>
    <property type="match status" value="1"/>
</dbReference>
<dbReference type="RefSeq" id="WP_271139575.1">
    <property type="nucleotide sequence ID" value="NZ_JAPYYP010000003.1"/>
</dbReference>
<reference evidence="2" key="1">
    <citation type="submission" date="2022-12" db="EMBL/GenBank/DDBJ databases">
        <title>Draft genome sequence of the thermophilic strain Brevibacillus thermoruber HT42, isolated from Los Humeros, Puebla, Mexico, with biotechnological potential.</title>
        <authorList>
            <person name="Lara Sanchez J."/>
            <person name="Solis Palacios R."/>
            <person name="Bustos Baena A.S."/>
            <person name="Ruz Baez A.E."/>
            <person name="Espinosa Luna G."/>
            <person name="Oliart Ros R.M."/>
        </authorList>
    </citation>
    <scope>NUCLEOTIDE SEQUENCE</scope>
    <source>
        <strain evidence="2">HT42</strain>
    </source>
</reference>
<dbReference type="PANTHER" id="PTHR43155:SF2">
    <property type="entry name" value="CYCLIC DI-GMP PHOSPHODIESTERASE PA4108"/>
    <property type="match status" value="1"/>
</dbReference>
<proteinExistence type="predicted"/>
<dbReference type="InterPro" id="IPR037522">
    <property type="entry name" value="HD_GYP_dom"/>
</dbReference>
<dbReference type="PROSITE" id="PS51832">
    <property type="entry name" value="HD_GYP"/>
    <property type="match status" value="1"/>
</dbReference>
<name>A0A9X3Z2C2_9BACL</name>
<evidence type="ECO:0000259" key="1">
    <source>
        <dbReference type="PROSITE" id="PS51832"/>
    </source>
</evidence>
<dbReference type="SUPFAM" id="SSF109604">
    <property type="entry name" value="HD-domain/PDEase-like"/>
    <property type="match status" value="1"/>
</dbReference>
<dbReference type="InterPro" id="IPR003607">
    <property type="entry name" value="HD/PDEase_dom"/>
</dbReference>
<accession>A0A9X3Z2C2</accession>
<dbReference type="CDD" id="cd00077">
    <property type="entry name" value="HDc"/>
    <property type="match status" value="1"/>
</dbReference>
<dbReference type="PANTHER" id="PTHR43155">
    <property type="entry name" value="CYCLIC DI-GMP PHOSPHODIESTERASE PA4108-RELATED"/>
    <property type="match status" value="1"/>
</dbReference>